<evidence type="ECO:0000313" key="5">
    <source>
        <dbReference type="EMBL" id="ESU45143.1"/>
    </source>
</evidence>
<dbReference type="InterPro" id="IPR045910">
    <property type="entry name" value="AdhA-like"/>
</dbReference>
<dbReference type="SUPFAM" id="SSF56796">
    <property type="entry name" value="Dehydroquinate synthase-like"/>
    <property type="match status" value="1"/>
</dbReference>
<dbReference type="Gene3D" id="3.40.50.1970">
    <property type="match status" value="1"/>
</dbReference>
<dbReference type="OrthoDB" id="339764at2759"/>
<dbReference type="AlphaFoldDB" id="V6U1V2"/>
<comment type="caution">
    <text evidence="5">The sequence shown here is derived from an EMBL/GenBank/DDBJ whole genome shotgun (WGS) entry which is preliminary data.</text>
</comment>
<dbReference type="PANTHER" id="PTHR11496:SF102">
    <property type="entry name" value="ALCOHOL DEHYDROGENASE 4"/>
    <property type="match status" value="1"/>
</dbReference>
<dbReference type="GO" id="GO:0046872">
    <property type="term" value="F:metal ion binding"/>
    <property type="evidence" value="ECO:0007669"/>
    <property type="project" value="InterPro"/>
</dbReference>
<protein>
    <submittedName>
        <fullName evidence="5">Alcohol dehydrogenase (NADP(+))</fullName>
    </submittedName>
</protein>
<evidence type="ECO:0000259" key="4">
    <source>
        <dbReference type="Pfam" id="PF25137"/>
    </source>
</evidence>
<dbReference type="InterPro" id="IPR056798">
    <property type="entry name" value="ADH_Fe_C"/>
</dbReference>
<proteinExistence type="inferred from homology"/>
<dbReference type="GO" id="GO:0004022">
    <property type="term" value="F:alcohol dehydrogenase (NAD+) activity"/>
    <property type="evidence" value="ECO:0007669"/>
    <property type="project" value="TreeGrafter"/>
</dbReference>
<reference evidence="6" key="1">
    <citation type="submission" date="2012-02" db="EMBL/GenBank/DDBJ databases">
        <title>Genome sequencing of Giardia lamblia Genotypes A2 and B isolates (DH and GS) and comparative analysis with the genomes of Genotypes A1 and E (WB and Pig).</title>
        <authorList>
            <person name="Adam R."/>
            <person name="Dahlstrom E."/>
            <person name="Martens C."/>
            <person name="Bruno D."/>
            <person name="Barbian K."/>
            <person name="Porcella S.F."/>
            <person name="Nash T."/>
        </authorList>
    </citation>
    <scope>NUCLEOTIDE SEQUENCE</scope>
    <source>
        <strain evidence="6">GS</strain>
    </source>
</reference>
<gene>
    <name evidence="5" type="ORF">GSB_3861</name>
</gene>
<evidence type="ECO:0000259" key="3">
    <source>
        <dbReference type="Pfam" id="PF00465"/>
    </source>
</evidence>
<dbReference type="FunFam" id="3.40.50.1970:FF:000022">
    <property type="entry name" value="Alcohol dehydrogenase lateral transfer candidate"/>
    <property type="match status" value="1"/>
</dbReference>
<evidence type="ECO:0000256" key="1">
    <source>
        <dbReference type="ARBA" id="ARBA00007358"/>
    </source>
</evidence>
<sequence>MCLKIVEEKIDMTDYYETFDIEKVVRITHGTNRGLFFGPGAIAKFGEILDDLKPSCVGFVSSPTAYQKCGLWDTITKALAERKIEHLHYSGINTNPTVEQIDEAVSLFGAKYDKDFLVCGIGGGSPCDSAKAVSTLLEHSDRKARELYKGEFKPERRSKLVLINLTHGTGTECDRYSVASILTGESYPIKSGIGFEFLYPDYSIDDIDGLLSLSPDMVRFTTIDALNHVMEASTTRLMTPYVCTLTRETVYLITRYLPIALAEPNNIRARYWLSYAAAIAGMAIDESGCHLTHFMEHTLSAYKPQLAHGKGLALLQPAVLKHIWPRVCGYLNDLFRPILGDLKGTPDEAEQAFRRMRAFHNKVGFSGTLADEGFNLGDVDTLTDATLAYQGAEFTLSITPVPTSRSDLHRIFTESFYSA</sequence>
<dbReference type="Pfam" id="PF25137">
    <property type="entry name" value="ADH_Fe_C"/>
    <property type="match status" value="1"/>
</dbReference>
<accession>V6U1V2</accession>
<dbReference type="VEuPathDB" id="GiardiaDB:GL50803_003861"/>
<dbReference type="Pfam" id="PF00465">
    <property type="entry name" value="Fe-ADH"/>
    <property type="match status" value="1"/>
</dbReference>
<evidence type="ECO:0000313" key="6">
    <source>
        <dbReference type="Proteomes" id="UP000018040"/>
    </source>
</evidence>
<feature type="domain" description="Alcohol dehydrogenase iron-type/glycerol dehydrogenase GldA" evidence="3">
    <location>
        <begin position="35"/>
        <end position="206"/>
    </location>
</feature>
<dbReference type="Proteomes" id="UP000018040">
    <property type="component" value="Unassembled WGS sequence"/>
</dbReference>
<feature type="domain" description="Fe-containing alcohol dehydrogenase-like C-terminal" evidence="4">
    <location>
        <begin position="221"/>
        <end position="413"/>
    </location>
</feature>
<dbReference type="PANTHER" id="PTHR11496">
    <property type="entry name" value="ALCOHOL DEHYDROGENASE"/>
    <property type="match status" value="1"/>
</dbReference>
<comment type="similarity">
    <text evidence="1">Belongs to the iron-containing alcohol dehydrogenase family.</text>
</comment>
<organism evidence="5 6">
    <name type="scientific">Giardia intestinalis</name>
    <name type="common">Giardia lamblia</name>
    <dbReference type="NCBI Taxonomy" id="5741"/>
    <lineage>
        <taxon>Eukaryota</taxon>
        <taxon>Metamonada</taxon>
        <taxon>Diplomonadida</taxon>
        <taxon>Hexamitidae</taxon>
        <taxon>Giardiinae</taxon>
        <taxon>Giardia</taxon>
    </lineage>
</organism>
<dbReference type="InterPro" id="IPR039697">
    <property type="entry name" value="Alcohol_dehydrogenase_Fe"/>
</dbReference>
<name>V6U1V2_GIAIN</name>
<dbReference type="VEuPathDB" id="GiardiaDB:QR46_2018"/>
<dbReference type="Gene3D" id="1.20.1090.10">
    <property type="entry name" value="Dehydroquinate synthase-like - alpha domain"/>
    <property type="match status" value="1"/>
</dbReference>
<dbReference type="VEuPathDB" id="GiardiaDB:GL50581_2728"/>
<dbReference type="InterPro" id="IPR001670">
    <property type="entry name" value="ADH_Fe/GldA"/>
</dbReference>
<dbReference type="VEuPathDB" id="GiardiaDB:DHA2_3861"/>
<reference evidence="5 6" key="2">
    <citation type="journal article" date="2013" name="Genome Biol. Evol.">
        <title>Genome sequencing of Giardia lamblia genotypes A2 and B isolates (DH and GS) and comparative analysis with the genomes of genotypes A1 and E (WB and Pig).</title>
        <authorList>
            <person name="Adam R.D."/>
            <person name="Dahlstrom E.W."/>
            <person name="Martens C.A."/>
            <person name="Bruno D.P."/>
            <person name="Barbian K.D."/>
            <person name="Ricklefs S.M."/>
            <person name="Hernandez M.M."/>
            <person name="Narla N.P."/>
            <person name="Patel R.B."/>
            <person name="Porcella S.F."/>
            <person name="Nash T.E."/>
        </authorList>
    </citation>
    <scope>NUCLEOTIDE SEQUENCE [LARGE SCALE GENOMIC DNA]</scope>
    <source>
        <strain evidence="5 6">GS</strain>
    </source>
</reference>
<evidence type="ECO:0000256" key="2">
    <source>
        <dbReference type="ARBA" id="ARBA00023002"/>
    </source>
</evidence>
<keyword evidence="2" id="KW-0560">Oxidoreductase</keyword>
<dbReference type="EMBL" id="AHHH01000010">
    <property type="protein sequence ID" value="ESU45143.1"/>
    <property type="molecule type" value="Genomic_DNA"/>
</dbReference>
<dbReference type="CDD" id="cd08186">
    <property type="entry name" value="Fe-ADH-like"/>
    <property type="match status" value="1"/>
</dbReference>
<dbReference type="FunFam" id="1.20.1090.10:FF:000017">
    <property type="entry name" value="Alcohol dehydrogenase lateral transfer candidate"/>
    <property type="match status" value="1"/>
</dbReference>